<comment type="caution">
    <text evidence="1">The sequence shown here is derived from an EMBL/GenBank/DDBJ whole genome shotgun (WGS) entry which is preliminary data.</text>
</comment>
<organism evidence="1">
    <name type="scientific">marine sediment metagenome</name>
    <dbReference type="NCBI Taxonomy" id="412755"/>
    <lineage>
        <taxon>unclassified sequences</taxon>
        <taxon>metagenomes</taxon>
        <taxon>ecological metagenomes</taxon>
    </lineage>
</organism>
<dbReference type="AlphaFoldDB" id="A0A0F9CT53"/>
<accession>A0A0F9CT53</accession>
<proteinExistence type="predicted"/>
<gene>
    <name evidence="1" type="ORF">LCGC14_2364020</name>
</gene>
<evidence type="ECO:0000313" key="1">
    <source>
        <dbReference type="EMBL" id="KKL44601.1"/>
    </source>
</evidence>
<feature type="non-terminal residue" evidence="1">
    <location>
        <position position="1"/>
    </location>
</feature>
<name>A0A0F9CT53_9ZZZZ</name>
<dbReference type="EMBL" id="LAZR01034698">
    <property type="protein sequence ID" value="KKL44601.1"/>
    <property type="molecule type" value="Genomic_DNA"/>
</dbReference>
<sequence length="246" mass="27165">IIRQDNLRLSGDNRALWASDYASLFLVAKQMVYTVADGLSPAAEDLDTIKFRDVSGADRGVSIGPRAFWDNISQKVEPGTPTLVYQKIGSVPKETSWFIHPQPSTVTAPSEVLGGDSKNYQCLVKHTSVDESAPGVGQNYRQFWQKGGKSATASWADETAYTSGQQLIYSFKRPLNDFKSAYDNPDMPLGWENYLTYKLALSMSAGKNLESKDVGILSGLLKDAETAIFPSKRAKTTTFHNKALYY</sequence>
<protein>
    <submittedName>
        <fullName evidence="1">Uncharacterized protein</fullName>
    </submittedName>
</protein>
<reference evidence="1" key="1">
    <citation type="journal article" date="2015" name="Nature">
        <title>Complex archaea that bridge the gap between prokaryotes and eukaryotes.</title>
        <authorList>
            <person name="Spang A."/>
            <person name="Saw J.H."/>
            <person name="Jorgensen S.L."/>
            <person name="Zaremba-Niedzwiedzka K."/>
            <person name="Martijn J."/>
            <person name="Lind A.E."/>
            <person name="van Eijk R."/>
            <person name="Schleper C."/>
            <person name="Guy L."/>
            <person name="Ettema T.J."/>
        </authorList>
    </citation>
    <scope>NUCLEOTIDE SEQUENCE</scope>
</reference>